<sequence>MRFAASVICAAVLAGIASAAPLRVERRDCSAEIAAYNLARREARGTDVSKRSMYPTMPNEVCVLAPEIQRQNWVQMSSSLVRQDITEGQAGVSMILDIGVLDITTCQPIEGALVEVWHPNQVGNYGNTFLRGAFQSGSNGIVEFNTIFPGYASDGANHINLSVHVGGTMSSGVSHNGQVFFTDPWTSVVGQSAGYNANTHKRVMNNNDPNYVAANSKGYSAIVDVESIQDDWPAGVVGYITVGINPNKLV</sequence>
<dbReference type="EMBL" id="JAACJM010000034">
    <property type="protein sequence ID" value="KAF5363145.1"/>
    <property type="molecule type" value="Genomic_DNA"/>
</dbReference>
<accession>A0A8H5GE80</accession>
<protein>
    <recommendedName>
        <fullName evidence="4">Aromatic compound dioxygenase</fullName>
    </recommendedName>
</protein>
<dbReference type="OrthoDB" id="121380at2759"/>
<name>A0A8H5GE80_9AGAR</name>
<keyword evidence="1" id="KW-0732">Signal</keyword>
<dbReference type="PANTHER" id="PTHR34315">
    <property type="match status" value="1"/>
</dbReference>
<feature type="signal peptide" evidence="1">
    <location>
        <begin position="1"/>
        <end position="19"/>
    </location>
</feature>
<dbReference type="PANTHER" id="PTHR34315:SF1">
    <property type="entry name" value="INTRADIOL RING-CLEAVAGE DIOXYGENASES DOMAIN-CONTAINING PROTEIN-RELATED"/>
    <property type="match status" value="1"/>
</dbReference>
<keyword evidence="3" id="KW-1185">Reference proteome</keyword>
<feature type="chain" id="PRO_5034412108" description="Aromatic compound dioxygenase" evidence="1">
    <location>
        <begin position="20"/>
        <end position="250"/>
    </location>
</feature>
<dbReference type="GO" id="GO:0016702">
    <property type="term" value="F:oxidoreductase activity, acting on single donors with incorporation of molecular oxygen, incorporation of two atoms of oxygen"/>
    <property type="evidence" value="ECO:0007669"/>
    <property type="project" value="InterPro"/>
</dbReference>
<dbReference type="Gene3D" id="2.60.130.10">
    <property type="entry name" value="Aromatic compound dioxygenase"/>
    <property type="match status" value="1"/>
</dbReference>
<evidence type="ECO:0000313" key="2">
    <source>
        <dbReference type="EMBL" id="KAF5363145.1"/>
    </source>
</evidence>
<evidence type="ECO:0008006" key="4">
    <source>
        <dbReference type="Google" id="ProtNLM"/>
    </source>
</evidence>
<dbReference type="AlphaFoldDB" id="A0A8H5GE80"/>
<evidence type="ECO:0000256" key="1">
    <source>
        <dbReference type="SAM" id="SignalP"/>
    </source>
</evidence>
<reference evidence="2 3" key="1">
    <citation type="journal article" date="2020" name="ISME J.">
        <title>Uncovering the hidden diversity of litter-decomposition mechanisms in mushroom-forming fungi.</title>
        <authorList>
            <person name="Floudas D."/>
            <person name="Bentzer J."/>
            <person name="Ahren D."/>
            <person name="Johansson T."/>
            <person name="Persson P."/>
            <person name="Tunlid A."/>
        </authorList>
    </citation>
    <scope>NUCLEOTIDE SEQUENCE [LARGE SCALE GENOMIC DNA]</scope>
    <source>
        <strain evidence="2 3">CBS 291.85</strain>
    </source>
</reference>
<dbReference type="InterPro" id="IPR015889">
    <property type="entry name" value="Intradiol_dOase_core"/>
</dbReference>
<dbReference type="GO" id="GO:0005506">
    <property type="term" value="F:iron ion binding"/>
    <property type="evidence" value="ECO:0007669"/>
    <property type="project" value="InterPro"/>
</dbReference>
<gene>
    <name evidence="2" type="ORF">D9758_008369</name>
</gene>
<comment type="caution">
    <text evidence="2">The sequence shown here is derived from an EMBL/GenBank/DDBJ whole genome shotgun (WGS) entry which is preliminary data.</text>
</comment>
<proteinExistence type="predicted"/>
<dbReference type="SUPFAM" id="SSF49482">
    <property type="entry name" value="Aromatic compound dioxygenase"/>
    <property type="match status" value="1"/>
</dbReference>
<dbReference type="Proteomes" id="UP000559256">
    <property type="component" value="Unassembled WGS sequence"/>
</dbReference>
<organism evidence="2 3">
    <name type="scientific">Tetrapyrgos nigripes</name>
    <dbReference type="NCBI Taxonomy" id="182062"/>
    <lineage>
        <taxon>Eukaryota</taxon>
        <taxon>Fungi</taxon>
        <taxon>Dikarya</taxon>
        <taxon>Basidiomycota</taxon>
        <taxon>Agaricomycotina</taxon>
        <taxon>Agaricomycetes</taxon>
        <taxon>Agaricomycetidae</taxon>
        <taxon>Agaricales</taxon>
        <taxon>Marasmiineae</taxon>
        <taxon>Marasmiaceae</taxon>
        <taxon>Tetrapyrgos</taxon>
    </lineage>
</organism>
<evidence type="ECO:0000313" key="3">
    <source>
        <dbReference type="Proteomes" id="UP000559256"/>
    </source>
</evidence>